<dbReference type="GO" id="GO:0016020">
    <property type="term" value="C:membrane"/>
    <property type="evidence" value="ECO:0007669"/>
    <property type="project" value="InterPro"/>
</dbReference>
<dbReference type="PANTHER" id="PTHR43762">
    <property type="entry name" value="L-GULONOLACTONE OXIDASE"/>
    <property type="match status" value="1"/>
</dbReference>
<sequence>MASTWTNWARTARATPTRIERPDTSADLAAAVRKTVDSGERVRAVGGGMSTSGIAAAPEVLIDTRGLRGLRRIDREAGTATFGAGTSAAEAVALLETEGLSLSNATSNSGATLAGSAATGSQGSSLRLPSAPSQLVEVELVSGTGEVLRVGERKNAELWPAVRLSLGALGIMSEVTVRTAPSHRVSIDEYTGSMTSTLDSIVRMAHQVDTLSVSWLPHTSRVTVRTAVREIGAGYDEPGPGRLVRGVGRACAGLRVGLAKSFPQAVPAMNRAQSSLAHDRSEVTGPAGAMAATPPLPRASMAYTFPLDRTPELLPAVDELIRRNRFNVPSAVQLTFSPGDDAYLSASYNAPTATVWLEMPTRIDPRPYFHAAEAMFLDGGGLPHWGTFHTVRAAEFAHVMPRFGDFRSARHRLDPDHRFSNAYVRRVLGE</sequence>
<dbReference type="Gene3D" id="3.30.43.10">
    <property type="entry name" value="Uridine Diphospho-n-acetylenolpyruvylglucosamine Reductase, domain 2"/>
    <property type="match status" value="1"/>
</dbReference>
<keyword evidence="5" id="KW-1185">Reference proteome</keyword>
<dbReference type="InterPro" id="IPR016171">
    <property type="entry name" value="Vanillyl_alc_oxidase_C-sub2"/>
</dbReference>
<comment type="caution">
    <text evidence="4">The sequence shown here is derived from an EMBL/GenBank/DDBJ whole genome shotgun (WGS) entry which is preliminary data.</text>
</comment>
<evidence type="ECO:0000256" key="1">
    <source>
        <dbReference type="ARBA" id="ARBA00023002"/>
    </source>
</evidence>
<dbReference type="PANTHER" id="PTHR43762:SF1">
    <property type="entry name" value="D-ARABINONO-1,4-LACTONE OXIDASE"/>
    <property type="match status" value="1"/>
</dbReference>
<dbReference type="GO" id="GO:0080049">
    <property type="term" value="F:L-gulono-1,4-lactone dehydrogenase activity"/>
    <property type="evidence" value="ECO:0007669"/>
    <property type="project" value="TreeGrafter"/>
</dbReference>
<keyword evidence="1" id="KW-0560">Oxidoreductase</keyword>
<dbReference type="EMBL" id="WBJY01000001">
    <property type="protein sequence ID" value="KAB1649201.1"/>
    <property type="molecule type" value="Genomic_DNA"/>
</dbReference>
<dbReference type="PROSITE" id="PS51387">
    <property type="entry name" value="FAD_PCMH"/>
    <property type="match status" value="1"/>
</dbReference>
<gene>
    <name evidence="4" type="ORF">F8O04_02670</name>
</gene>
<evidence type="ECO:0000256" key="2">
    <source>
        <dbReference type="SAM" id="MobiDB-lite"/>
    </source>
</evidence>
<dbReference type="PIRSF" id="PIRSF000136">
    <property type="entry name" value="LGO_GLO"/>
    <property type="match status" value="1"/>
</dbReference>
<dbReference type="GO" id="GO:0071949">
    <property type="term" value="F:FAD binding"/>
    <property type="evidence" value="ECO:0007669"/>
    <property type="project" value="InterPro"/>
</dbReference>
<dbReference type="InterPro" id="IPR036318">
    <property type="entry name" value="FAD-bd_PCMH-like_sf"/>
</dbReference>
<feature type="domain" description="FAD-binding PCMH-type" evidence="3">
    <location>
        <begin position="12"/>
        <end position="182"/>
    </location>
</feature>
<dbReference type="InterPro" id="IPR016169">
    <property type="entry name" value="FAD-bd_PCMH_sub2"/>
</dbReference>
<dbReference type="Gene3D" id="3.30.465.10">
    <property type="match status" value="1"/>
</dbReference>
<dbReference type="InterPro" id="IPR010031">
    <property type="entry name" value="FAD_lactone_oxidase-like"/>
</dbReference>
<dbReference type="SUPFAM" id="SSF56176">
    <property type="entry name" value="FAD-binding/transporter-associated domain-like"/>
    <property type="match status" value="1"/>
</dbReference>
<name>A0A6H9WNB8_9MICO</name>
<dbReference type="InterPro" id="IPR016166">
    <property type="entry name" value="FAD-bd_PCMH"/>
</dbReference>
<feature type="region of interest" description="Disordered" evidence="2">
    <location>
        <begin position="106"/>
        <end position="129"/>
    </location>
</feature>
<organism evidence="4 5">
    <name type="scientific">Pseudoclavibacter endophyticus</name>
    <dbReference type="NCBI Taxonomy" id="1778590"/>
    <lineage>
        <taxon>Bacteria</taxon>
        <taxon>Bacillati</taxon>
        <taxon>Actinomycetota</taxon>
        <taxon>Actinomycetes</taxon>
        <taxon>Micrococcales</taxon>
        <taxon>Microbacteriaceae</taxon>
        <taxon>Pseudoclavibacter</taxon>
    </lineage>
</organism>
<dbReference type="InterPro" id="IPR006094">
    <property type="entry name" value="Oxid_FAD_bind_N"/>
</dbReference>
<evidence type="ECO:0000313" key="5">
    <source>
        <dbReference type="Proteomes" id="UP000431744"/>
    </source>
</evidence>
<dbReference type="OrthoDB" id="9800184at2"/>
<evidence type="ECO:0000259" key="3">
    <source>
        <dbReference type="PROSITE" id="PS51387"/>
    </source>
</evidence>
<dbReference type="Pfam" id="PF04030">
    <property type="entry name" value="ALO"/>
    <property type="match status" value="1"/>
</dbReference>
<dbReference type="InterPro" id="IPR007173">
    <property type="entry name" value="ALO_C"/>
</dbReference>
<reference evidence="4 5" key="1">
    <citation type="submission" date="2019-09" db="EMBL/GenBank/DDBJ databases">
        <title>Phylogeny of genus Pseudoclavibacter and closely related genus.</title>
        <authorList>
            <person name="Li Y."/>
        </authorList>
    </citation>
    <scope>NUCLEOTIDE SEQUENCE [LARGE SCALE GENOMIC DNA]</scope>
    <source>
        <strain evidence="4 5">EGI 60007</strain>
    </source>
</reference>
<dbReference type="Gene3D" id="3.30.70.2520">
    <property type="match status" value="1"/>
</dbReference>
<dbReference type="Gene3D" id="1.10.45.10">
    <property type="entry name" value="Vanillyl-alcohol Oxidase, Chain A, domain 4"/>
    <property type="match status" value="1"/>
</dbReference>
<dbReference type="RefSeq" id="WP_158027793.1">
    <property type="nucleotide sequence ID" value="NZ_BMHG01000001.1"/>
</dbReference>
<dbReference type="GO" id="GO:0003885">
    <property type="term" value="F:D-arabinono-1,4-lactone oxidase activity"/>
    <property type="evidence" value="ECO:0007669"/>
    <property type="project" value="InterPro"/>
</dbReference>
<protein>
    <submittedName>
        <fullName evidence="4">FAD-binding protein</fullName>
    </submittedName>
</protein>
<dbReference type="Proteomes" id="UP000431744">
    <property type="component" value="Unassembled WGS sequence"/>
</dbReference>
<evidence type="ECO:0000313" key="4">
    <source>
        <dbReference type="EMBL" id="KAB1649201.1"/>
    </source>
</evidence>
<dbReference type="Pfam" id="PF01565">
    <property type="entry name" value="FAD_binding_4"/>
    <property type="match status" value="1"/>
</dbReference>
<dbReference type="AlphaFoldDB" id="A0A6H9WNB8"/>
<dbReference type="InterPro" id="IPR016167">
    <property type="entry name" value="FAD-bd_PCMH_sub1"/>
</dbReference>
<feature type="compositionally biased region" description="Low complexity" evidence="2">
    <location>
        <begin position="106"/>
        <end position="125"/>
    </location>
</feature>
<proteinExistence type="predicted"/>
<accession>A0A6H9WNB8</accession>